<evidence type="ECO:0000313" key="1">
    <source>
        <dbReference type="EMBL" id="KAK8203122.1"/>
    </source>
</evidence>
<keyword evidence="1" id="KW-0456">Lyase</keyword>
<keyword evidence="2" id="KW-1185">Reference proteome</keyword>
<accession>A0ACC3S9H2</accession>
<reference evidence="1" key="1">
    <citation type="submission" date="2024-02" db="EMBL/GenBank/DDBJ databases">
        <title>Metagenome Assembled Genome of Zalaria obscura JY119.</title>
        <authorList>
            <person name="Vighnesh L."/>
            <person name="Jagadeeshwari U."/>
            <person name="Venkata Ramana C."/>
            <person name="Sasikala C."/>
        </authorList>
    </citation>
    <scope>NUCLEOTIDE SEQUENCE</scope>
    <source>
        <strain evidence="1">JY119</strain>
    </source>
</reference>
<dbReference type="Proteomes" id="UP001320706">
    <property type="component" value="Unassembled WGS sequence"/>
</dbReference>
<proteinExistence type="predicted"/>
<gene>
    <name evidence="1" type="primary">PHA2</name>
    <name evidence="1" type="ORF">M8818_005347</name>
</gene>
<comment type="caution">
    <text evidence="1">The sequence shown here is derived from an EMBL/GenBank/DDBJ whole genome shotgun (WGS) entry which is preliminary data.</text>
</comment>
<evidence type="ECO:0000313" key="2">
    <source>
        <dbReference type="Proteomes" id="UP001320706"/>
    </source>
</evidence>
<organism evidence="1 2">
    <name type="scientific">Zalaria obscura</name>
    <dbReference type="NCBI Taxonomy" id="2024903"/>
    <lineage>
        <taxon>Eukaryota</taxon>
        <taxon>Fungi</taxon>
        <taxon>Dikarya</taxon>
        <taxon>Ascomycota</taxon>
        <taxon>Pezizomycotina</taxon>
        <taxon>Dothideomycetes</taxon>
        <taxon>Dothideomycetidae</taxon>
        <taxon>Dothideales</taxon>
        <taxon>Zalariaceae</taxon>
        <taxon>Zalaria</taxon>
    </lineage>
</organism>
<protein>
    <submittedName>
        <fullName evidence="1">Prephenate dehydratase</fullName>
        <ecNumber evidence="1">4.2.1.51</ecNumber>
    </submittedName>
</protein>
<name>A0ACC3S9H2_9PEZI</name>
<dbReference type="EMBL" id="JAMKPW020000032">
    <property type="protein sequence ID" value="KAK8203122.1"/>
    <property type="molecule type" value="Genomic_DNA"/>
</dbReference>
<dbReference type="EC" id="4.2.1.51" evidence="1"/>
<sequence length="419" mass="43730">MDARVTSDALEVVVVVVQFGAQGLQSVHPDPAMPGREQIAYLGPKASYTHQAALNAFEGDGYDLAPQTTIEDVFASVQSRSATHGVVPFENSTNGSVVFTLDLFADASGKYPDIVVCGEVYIEVHHCLLGRSPPVTSKSALETQTHGTGAGAGAGALPALLKQPLGIAGVTHTHSPSSSGHATPTTTLPHPYPSRTHPLTSLAHITKIYSHPQAWGQCATFLSCYLKGVERQDVSSTSRAAELVAADASGTSAAISSAIAARCHGLEFLARGVEDKGDNCTRFFVLGRRDGPATPTPDGPEATEAAAPAATSAGEGADDAAAKFKSLISFTVPHAAPGALADSLAVFKNHGLNLTSINARPSGEAAWHYIFFVEFQGRKGEAGLGRGNGSGAVDRALEELEGVVEQWRWLGSWENRLGK</sequence>